<sequence>MSSFSQIQPHFNWPKSTQACRIFHGRGGRYPGFRFINIDWFSPVVLIILYSEVERERLDSLVEVIKAQLGERCLSIQVQYRFQHMAPYELLWGENIPEPVADEAGLKYQLRLGKNQNYGLFFDMEQGRRWVQTHSEQANVLNLFAYTCGFSVAAIAGSARQVVNLDMSKPSLSVGRDNHRLNQHDLSKVKFMAHDLFKSWGKLKKSGPYDLVIADPPSLQKGSVNVIRDYPKIIRRLPELLAPGGRAMLCLNSPDLDFAFLKSAVAEHCPELVLEDKIEPSSVFINEQPDKGLKILIYRLEG</sequence>
<name>A0ABS8W372_9GAMM</name>
<keyword evidence="1" id="KW-0698">rRNA processing</keyword>
<dbReference type="RefSeq" id="WP_233051004.1">
    <property type="nucleotide sequence ID" value="NZ_JAIMJA010000001.1"/>
</dbReference>
<evidence type="ECO:0000256" key="4">
    <source>
        <dbReference type="ARBA" id="ARBA00022691"/>
    </source>
</evidence>
<keyword evidence="3" id="KW-0808">Transferase</keyword>
<dbReference type="GO" id="GO:0008168">
    <property type="term" value="F:methyltransferase activity"/>
    <property type="evidence" value="ECO:0007669"/>
    <property type="project" value="UniProtKB-KW"/>
</dbReference>
<proteinExistence type="predicted"/>
<feature type="domain" description="S-adenosylmethionine-dependent methyltransferase" evidence="5">
    <location>
        <begin position="21"/>
        <end position="299"/>
    </location>
</feature>
<reference evidence="6 7" key="1">
    <citation type="journal article" date="2022" name="Environ. Microbiol. Rep.">
        <title>Eco-phylogenetic analyses reveal divergent evolution of vitamin B12 metabolism in the marine bacterial family 'Psychromonadaceae'.</title>
        <authorList>
            <person name="Jin X."/>
            <person name="Yang Y."/>
            <person name="Cao H."/>
            <person name="Gao B."/>
            <person name="Zhao Z."/>
        </authorList>
    </citation>
    <scope>NUCLEOTIDE SEQUENCE [LARGE SCALE GENOMIC DNA]</scope>
    <source>
        <strain evidence="6 7">MKS20</strain>
    </source>
</reference>
<evidence type="ECO:0000313" key="6">
    <source>
        <dbReference type="EMBL" id="MCE2593392.1"/>
    </source>
</evidence>
<evidence type="ECO:0000256" key="1">
    <source>
        <dbReference type="ARBA" id="ARBA00022552"/>
    </source>
</evidence>
<dbReference type="Gene3D" id="3.40.50.150">
    <property type="entry name" value="Vaccinia Virus protein VP39"/>
    <property type="match status" value="1"/>
</dbReference>
<comment type="caution">
    <text evidence="6">The sequence shown here is derived from an EMBL/GenBank/DDBJ whole genome shotgun (WGS) entry which is preliminary data.</text>
</comment>
<evidence type="ECO:0000259" key="5">
    <source>
        <dbReference type="Pfam" id="PF10672"/>
    </source>
</evidence>
<dbReference type="InterPro" id="IPR029063">
    <property type="entry name" value="SAM-dependent_MTases_sf"/>
</dbReference>
<dbReference type="PANTHER" id="PTHR43042">
    <property type="entry name" value="SAM-DEPENDENT METHYLTRANSFERASE"/>
    <property type="match status" value="1"/>
</dbReference>
<dbReference type="SUPFAM" id="SSF53335">
    <property type="entry name" value="S-adenosyl-L-methionine-dependent methyltransferases"/>
    <property type="match status" value="1"/>
</dbReference>
<evidence type="ECO:0000256" key="3">
    <source>
        <dbReference type="ARBA" id="ARBA00022679"/>
    </source>
</evidence>
<keyword evidence="2 6" id="KW-0489">Methyltransferase</keyword>
<gene>
    <name evidence="6" type="ORF">K6Y31_00975</name>
</gene>
<organism evidence="6 7">
    <name type="scientific">Motilimonas cestriensis</name>
    <dbReference type="NCBI Taxonomy" id="2742685"/>
    <lineage>
        <taxon>Bacteria</taxon>
        <taxon>Pseudomonadati</taxon>
        <taxon>Pseudomonadota</taxon>
        <taxon>Gammaproteobacteria</taxon>
        <taxon>Alteromonadales</taxon>
        <taxon>Alteromonadales genera incertae sedis</taxon>
        <taxon>Motilimonas</taxon>
    </lineage>
</organism>
<dbReference type="EMBL" id="JAIMJA010000001">
    <property type="protein sequence ID" value="MCE2593392.1"/>
    <property type="molecule type" value="Genomic_DNA"/>
</dbReference>
<dbReference type="CDD" id="cd02440">
    <property type="entry name" value="AdoMet_MTases"/>
    <property type="match status" value="1"/>
</dbReference>
<dbReference type="PANTHER" id="PTHR43042:SF3">
    <property type="entry name" value="RIBOSOMAL RNA LARGE SUBUNIT METHYLTRANSFERASE YWBD-RELATED"/>
    <property type="match status" value="1"/>
</dbReference>
<dbReference type="InterPro" id="IPR019614">
    <property type="entry name" value="SAM-dep_methyl-trfase"/>
</dbReference>
<evidence type="ECO:0000256" key="2">
    <source>
        <dbReference type="ARBA" id="ARBA00022603"/>
    </source>
</evidence>
<keyword evidence="4" id="KW-0949">S-adenosyl-L-methionine</keyword>
<evidence type="ECO:0000313" key="7">
    <source>
        <dbReference type="Proteomes" id="UP001201273"/>
    </source>
</evidence>
<keyword evidence="7" id="KW-1185">Reference proteome</keyword>
<accession>A0ABS8W372</accession>
<dbReference type="Pfam" id="PF10672">
    <property type="entry name" value="Methyltrans_SAM"/>
    <property type="match status" value="1"/>
</dbReference>
<dbReference type="GO" id="GO:0032259">
    <property type="term" value="P:methylation"/>
    <property type="evidence" value="ECO:0007669"/>
    <property type="project" value="UniProtKB-KW"/>
</dbReference>
<dbReference type="Proteomes" id="UP001201273">
    <property type="component" value="Unassembled WGS sequence"/>
</dbReference>
<protein>
    <submittedName>
        <fullName evidence="6">Class I SAM-dependent methyltransferase</fullName>
    </submittedName>
</protein>